<dbReference type="AlphaFoldDB" id="A0A7X0ICS3"/>
<organism evidence="1 2">
    <name type="scientific">Sphaerisporangium rubeum</name>
    <dbReference type="NCBI Taxonomy" id="321317"/>
    <lineage>
        <taxon>Bacteria</taxon>
        <taxon>Bacillati</taxon>
        <taxon>Actinomycetota</taxon>
        <taxon>Actinomycetes</taxon>
        <taxon>Streptosporangiales</taxon>
        <taxon>Streptosporangiaceae</taxon>
        <taxon>Sphaerisporangium</taxon>
    </lineage>
</organism>
<dbReference type="Proteomes" id="UP000555564">
    <property type="component" value="Unassembled WGS sequence"/>
</dbReference>
<protein>
    <recommendedName>
        <fullName evidence="3">DUF4244 domain-containing protein</fullName>
    </recommendedName>
</protein>
<dbReference type="InterPro" id="IPR025338">
    <property type="entry name" value="DUF4244"/>
</dbReference>
<reference evidence="1 2" key="1">
    <citation type="submission" date="2020-08" db="EMBL/GenBank/DDBJ databases">
        <title>Sequencing the genomes of 1000 actinobacteria strains.</title>
        <authorList>
            <person name="Klenk H.-P."/>
        </authorList>
    </citation>
    <scope>NUCLEOTIDE SEQUENCE [LARGE SCALE GENOMIC DNA]</scope>
    <source>
        <strain evidence="1 2">DSM 44936</strain>
    </source>
</reference>
<accession>A0A7X0ICS3</accession>
<name>A0A7X0ICS3_9ACTN</name>
<dbReference type="Pfam" id="PF14029">
    <property type="entry name" value="DUF4244"/>
    <property type="match status" value="1"/>
</dbReference>
<proteinExistence type="predicted"/>
<gene>
    <name evidence="1" type="ORF">BJ992_000728</name>
</gene>
<evidence type="ECO:0008006" key="3">
    <source>
        <dbReference type="Google" id="ProtNLM"/>
    </source>
</evidence>
<keyword evidence="2" id="KW-1185">Reference proteome</keyword>
<evidence type="ECO:0000313" key="2">
    <source>
        <dbReference type="Proteomes" id="UP000555564"/>
    </source>
</evidence>
<dbReference type="EMBL" id="JACHIU010000001">
    <property type="protein sequence ID" value="MBB6471297.1"/>
    <property type="molecule type" value="Genomic_DNA"/>
</dbReference>
<comment type="caution">
    <text evidence="1">The sequence shown here is derived from an EMBL/GenBank/DDBJ whole genome shotgun (WGS) entry which is preliminary data.</text>
</comment>
<dbReference type="RefSeq" id="WP_343072484.1">
    <property type="nucleotide sequence ID" value="NZ_BAAALO010000028.1"/>
</dbReference>
<sequence length="120" mass="12984">MRRWICSQGRHAFSTGTSSVIAARRLRKVYGTLLILRAMAAGCRRARRQVRAVGRWLKGSGQAVYLAARSRGEAGMSTAEYAVGTIAACAFAGLLYKIVTSPDIRKMLADILGRALRLAG</sequence>
<evidence type="ECO:0000313" key="1">
    <source>
        <dbReference type="EMBL" id="MBB6471297.1"/>
    </source>
</evidence>